<dbReference type="SMART" id="SM00838">
    <property type="entry name" value="EFG_C"/>
    <property type="match status" value="1"/>
</dbReference>
<dbReference type="NCBIfam" id="TIGR00231">
    <property type="entry name" value="small_GTP"/>
    <property type="match status" value="1"/>
</dbReference>
<accession>A0A1G2MHD7</accession>
<keyword evidence="4 6" id="KW-0648">Protein biosynthesis</keyword>
<dbReference type="InterPro" id="IPR035649">
    <property type="entry name" value="EFG_V"/>
</dbReference>
<dbReference type="CDD" id="cd01434">
    <property type="entry name" value="EFG_mtEFG1_IV"/>
    <property type="match status" value="1"/>
</dbReference>
<dbReference type="SUPFAM" id="SSF54211">
    <property type="entry name" value="Ribosomal protein S5 domain 2-like"/>
    <property type="match status" value="1"/>
</dbReference>
<feature type="domain" description="Tr-type G" evidence="8">
    <location>
        <begin position="8"/>
        <end position="305"/>
    </location>
</feature>
<dbReference type="HAMAP" id="MF_00054_B">
    <property type="entry name" value="EF_G_EF_2_B"/>
    <property type="match status" value="1"/>
</dbReference>
<dbReference type="GO" id="GO:0005737">
    <property type="term" value="C:cytoplasm"/>
    <property type="evidence" value="ECO:0007669"/>
    <property type="project" value="UniProtKB-SubCell"/>
</dbReference>
<evidence type="ECO:0000256" key="3">
    <source>
        <dbReference type="ARBA" id="ARBA00022768"/>
    </source>
</evidence>
<comment type="subcellular location">
    <subcellularLocation>
        <location evidence="6">Cytoplasm</location>
    </subcellularLocation>
</comment>
<evidence type="ECO:0000313" key="10">
    <source>
        <dbReference type="Proteomes" id="UP000176493"/>
    </source>
</evidence>
<dbReference type="FunFam" id="2.40.30.10:FF:000006">
    <property type="entry name" value="Elongation factor G"/>
    <property type="match status" value="1"/>
</dbReference>
<evidence type="ECO:0000256" key="1">
    <source>
        <dbReference type="ARBA" id="ARBA00005870"/>
    </source>
</evidence>
<dbReference type="PANTHER" id="PTHR43261:SF1">
    <property type="entry name" value="RIBOSOME-RELEASING FACTOR 2, MITOCHONDRIAL"/>
    <property type="match status" value="1"/>
</dbReference>
<dbReference type="CDD" id="cd03713">
    <property type="entry name" value="EFG_mtEFG_C"/>
    <property type="match status" value="1"/>
</dbReference>
<dbReference type="GO" id="GO:0005525">
    <property type="term" value="F:GTP binding"/>
    <property type="evidence" value="ECO:0007669"/>
    <property type="project" value="UniProtKB-UniRule"/>
</dbReference>
<dbReference type="PANTHER" id="PTHR43261">
    <property type="entry name" value="TRANSLATION ELONGATION FACTOR G-RELATED"/>
    <property type="match status" value="1"/>
</dbReference>
<dbReference type="AlphaFoldDB" id="A0A1G2MHD7"/>
<dbReference type="InterPro" id="IPR000795">
    <property type="entry name" value="T_Tr_GTP-bd_dom"/>
</dbReference>
<feature type="binding site" evidence="6">
    <location>
        <begin position="104"/>
        <end position="108"/>
    </location>
    <ligand>
        <name>GTP</name>
        <dbReference type="ChEBI" id="CHEBI:37565"/>
    </ligand>
</feature>
<evidence type="ECO:0000256" key="2">
    <source>
        <dbReference type="ARBA" id="ARBA00022741"/>
    </source>
</evidence>
<dbReference type="InterPro" id="IPR004540">
    <property type="entry name" value="Transl_elong_EFG/EF2"/>
</dbReference>
<keyword evidence="2 6" id="KW-0547">Nucleotide-binding</keyword>
<dbReference type="Pfam" id="PF14492">
    <property type="entry name" value="EFG_III"/>
    <property type="match status" value="1"/>
</dbReference>
<dbReference type="InterPro" id="IPR014721">
    <property type="entry name" value="Ribsml_uS5_D2-typ_fold_subgr"/>
</dbReference>
<dbReference type="PROSITE" id="PS51722">
    <property type="entry name" value="G_TR_2"/>
    <property type="match status" value="1"/>
</dbReference>
<dbReference type="CDD" id="cd04088">
    <property type="entry name" value="EFG_mtEFG_II"/>
    <property type="match status" value="1"/>
</dbReference>
<evidence type="ECO:0000256" key="6">
    <source>
        <dbReference type="HAMAP-Rule" id="MF_00054"/>
    </source>
</evidence>
<dbReference type="PROSITE" id="PS00301">
    <property type="entry name" value="G_TR_1"/>
    <property type="match status" value="1"/>
</dbReference>
<comment type="function">
    <text evidence="6">Catalyzes the GTP-dependent ribosomal translocation step during translation elongation. During this step, the ribosome changes from the pre-translocational (PRE) to the post-translocational (POST) state as the newly formed A-site-bound peptidyl-tRNA and P-site-bound deacylated tRNA move to the P and E sites, respectively. Catalyzes the coordinated movement of the two tRNA molecules, the mRNA and conformational changes in the ribosome.</text>
</comment>
<dbReference type="GO" id="GO:0003924">
    <property type="term" value="F:GTPase activity"/>
    <property type="evidence" value="ECO:0007669"/>
    <property type="project" value="InterPro"/>
</dbReference>
<proteinExistence type="inferred from homology"/>
<sequence>MNRDYPLEKVRNFGIIAHIDAGKTTTSERVLFYTGMTHKIGEVHDGDTVTDWMEQERERGITITSAAITCFWLPTYRRAQIHADTNADRPGLEQRYKYRFNIIDTPGHIDFTVEVKRSLRVLDGAVVVFDGVAGVEPQSETNWRYADEGNVPRLCFINKLDRMGASFEKSYQSILERLSRNAIRMQIPIGLEENFSGVIDLLEMKAYEFTGEKGIDVVAKEIPPEFVEEAKKYRHELVEKIVEQDDALTHEYLEGKNIPVETLKATLRKAVIANKIFPVFTGSALKNKGVQLVLDAVVDYLPSPLDLPPTRGVHPKTGETIVRHVTDEEHFSALVFKLQTDPFVGQLAFFRVYSGTVEAGSYIYNSSTGNRERLSRIVRLQADKREEVKKVFAGEIAAAVGLKEAKTSHTLCDEQNPIVFEAIKFADPVISLCIEPKTKADQEKMGYALKRLSDEDPTFKIKSDQETGETVIMGMGELQLEIMVDRLKREFSVEANVGKPQVAYRETIQGEAEAEAKYIRQTGGRGQYGHVRLSVRPMQPLDSEAKVKKNVKRYDHFEFINSIKGGVIPQEFIPAVEKGVKEGLERGVVAGFQLVDISAELTFGSYHEVDSSEIAFKIAGSQAVQDACKRARPVILEPIMKVEVVTPEKFLGDVTGHLASKRGEVQNVGERGMNKVVDAKVPLSEMFGYITTLRSMSEGRASFTMEFDHYEAVPPQVAQGIIEARK</sequence>
<feature type="binding site" evidence="6">
    <location>
        <begin position="17"/>
        <end position="24"/>
    </location>
    <ligand>
        <name>GTP</name>
        <dbReference type="ChEBI" id="CHEBI:37565"/>
    </ligand>
</feature>
<dbReference type="Gene3D" id="3.30.230.10">
    <property type="match status" value="1"/>
</dbReference>
<comment type="caution">
    <text evidence="9">The sequence shown here is derived from an EMBL/GenBank/DDBJ whole genome shotgun (WGS) entry which is preliminary data.</text>
</comment>
<dbReference type="SUPFAM" id="SSF54980">
    <property type="entry name" value="EF-G C-terminal domain-like"/>
    <property type="match status" value="2"/>
</dbReference>
<feature type="binding site" evidence="6">
    <location>
        <begin position="158"/>
        <end position="161"/>
    </location>
    <ligand>
        <name>GTP</name>
        <dbReference type="ChEBI" id="CHEBI:37565"/>
    </ligand>
</feature>
<dbReference type="InterPro" id="IPR020568">
    <property type="entry name" value="Ribosomal_Su5_D2-typ_SF"/>
</dbReference>
<evidence type="ECO:0000256" key="4">
    <source>
        <dbReference type="ARBA" id="ARBA00022917"/>
    </source>
</evidence>
<keyword evidence="5 6" id="KW-0342">GTP-binding</keyword>
<dbReference type="FunFam" id="3.40.50.300:FF:000029">
    <property type="entry name" value="Elongation factor G"/>
    <property type="match status" value="1"/>
</dbReference>
<evidence type="ECO:0000259" key="8">
    <source>
        <dbReference type="PROSITE" id="PS51722"/>
    </source>
</evidence>
<dbReference type="FunFam" id="3.30.70.870:FF:000001">
    <property type="entry name" value="Elongation factor G"/>
    <property type="match status" value="1"/>
</dbReference>
<dbReference type="CDD" id="cd01886">
    <property type="entry name" value="EF-G"/>
    <property type="match status" value="1"/>
</dbReference>
<dbReference type="InterPro" id="IPR000640">
    <property type="entry name" value="EFG_V-like"/>
</dbReference>
<name>A0A1G2MHD7_9BACT</name>
<comment type="similarity">
    <text evidence="1 6">Belongs to the TRAFAC class translation factor GTPase superfamily. Classic translation factor GTPase family. EF-G/EF-2 subfamily.</text>
</comment>
<dbReference type="InterPro" id="IPR009022">
    <property type="entry name" value="EFG_III"/>
</dbReference>
<dbReference type="InterPro" id="IPR035647">
    <property type="entry name" value="EFG_III/V"/>
</dbReference>
<dbReference type="Gene3D" id="3.40.50.300">
    <property type="entry name" value="P-loop containing nucleotide triphosphate hydrolases"/>
    <property type="match status" value="1"/>
</dbReference>
<dbReference type="FunFam" id="3.30.70.240:FF:000001">
    <property type="entry name" value="Elongation factor G"/>
    <property type="match status" value="1"/>
</dbReference>
<protein>
    <recommendedName>
        <fullName evidence="6 7">Elongation factor G</fullName>
        <shortName evidence="6">EF-G</shortName>
    </recommendedName>
</protein>
<dbReference type="GO" id="GO:0003746">
    <property type="term" value="F:translation elongation factor activity"/>
    <property type="evidence" value="ECO:0007669"/>
    <property type="project" value="UniProtKB-UniRule"/>
</dbReference>
<evidence type="ECO:0000256" key="5">
    <source>
        <dbReference type="ARBA" id="ARBA00023134"/>
    </source>
</evidence>
<dbReference type="InterPro" id="IPR005225">
    <property type="entry name" value="Small_GTP-bd"/>
</dbReference>
<dbReference type="SMART" id="SM00889">
    <property type="entry name" value="EFG_IV"/>
    <property type="match status" value="1"/>
</dbReference>
<dbReference type="FunFam" id="3.30.230.10:FF:000003">
    <property type="entry name" value="Elongation factor G"/>
    <property type="match status" value="1"/>
</dbReference>
<dbReference type="InterPro" id="IPR005517">
    <property type="entry name" value="Transl_elong_EFG/EF2_IV"/>
</dbReference>
<keyword evidence="6" id="KW-0963">Cytoplasm</keyword>
<evidence type="ECO:0000313" key="9">
    <source>
        <dbReference type="EMBL" id="OHA23326.1"/>
    </source>
</evidence>
<dbReference type="EMBL" id="MHRJ01000010">
    <property type="protein sequence ID" value="OHA23326.1"/>
    <property type="molecule type" value="Genomic_DNA"/>
</dbReference>
<evidence type="ECO:0000256" key="7">
    <source>
        <dbReference type="NCBIfam" id="TIGR00484"/>
    </source>
</evidence>
<dbReference type="Gene3D" id="3.30.70.240">
    <property type="match status" value="1"/>
</dbReference>
<dbReference type="NCBIfam" id="NF009381">
    <property type="entry name" value="PRK12740.1-5"/>
    <property type="match status" value="1"/>
</dbReference>
<dbReference type="Pfam" id="PF00009">
    <property type="entry name" value="GTP_EFTU"/>
    <property type="match status" value="1"/>
</dbReference>
<dbReference type="Gene3D" id="3.30.70.870">
    <property type="entry name" value="Elongation Factor G (Translational Gtpase), domain 3"/>
    <property type="match status" value="1"/>
</dbReference>
<dbReference type="PRINTS" id="PR00315">
    <property type="entry name" value="ELONGATNFCT"/>
</dbReference>
<dbReference type="Pfam" id="PF22042">
    <property type="entry name" value="EF-G_D2"/>
    <property type="match status" value="1"/>
</dbReference>
<dbReference type="InterPro" id="IPR047872">
    <property type="entry name" value="EFG_IV"/>
</dbReference>
<dbReference type="InterPro" id="IPR053905">
    <property type="entry name" value="EF-G-like_DII"/>
</dbReference>
<dbReference type="SUPFAM" id="SSF52540">
    <property type="entry name" value="P-loop containing nucleoside triphosphate hydrolases"/>
    <property type="match status" value="1"/>
</dbReference>
<dbReference type="CDD" id="cd16262">
    <property type="entry name" value="EFG_III"/>
    <property type="match status" value="1"/>
</dbReference>
<dbReference type="NCBIfam" id="TIGR00484">
    <property type="entry name" value="EF-G"/>
    <property type="match status" value="1"/>
</dbReference>
<dbReference type="Gene3D" id="2.40.30.10">
    <property type="entry name" value="Translation factors"/>
    <property type="match status" value="1"/>
</dbReference>
<dbReference type="GO" id="GO:0032790">
    <property type="term" value="P:ribosome disassembly"/>
    <property type="evidence" value="ECO:0007669"/>
    <property type="project" value="TreeGrafter"/>
</dbReference>
<dbReference type="InterPro" id="IPR009000">
    <property type="entry name" value="Transl_B-barrel_sf"/>
</dbReference>
<dbReference type="InterPro" id="IPR027417">
    <property type="entry name" value="P-loop_NTPase"/>
</dbReference>
<reference evidence="9 10" key="1">
    <citation type="journal article" date="2016" name="Nat. Commun.">
        <title>Thousands of microbial genomes shed light on interconnected biogeochemical processes in an aquifer system.</title>
        <authorList>
            <person name="Anantharaman K."/>
            <person name="Brown C.T."/>
            <person name="Hug L.A."/>
            <person name="Sharon I."/>
            <person name="Castelle C.J."/>
            <person name="Probst A.J."/>
            <person name="Thomas B.C."/>
            <person name="Singh A."/>
            <person name="Wilkins M.J."/>
            <person name="Karaoz U."/>
            <person name="Brodie E.L."/>
            <person name="Williams K.H."/>
            <person name="Hubbard S.S."/>
            <person name="Banfield J.F."/>
        </authorList>
    </citation>
    <scope>NUCLEOTIDE SEQUENCE [LARGE SCALE GENOMIC DNA]</scope>
</reference>
<organism evidence="9 10">
    <name type="scientific">Candidatus Taylorbacteria bacterium RIFCSPHIGHO2_02_49_25</name>
    <dbReference type="NCBI Taxonomy" id="1802305"/>
    <lineage>
        <taxon>Bacteria</taxon>
        <taxon>Candidatus Tayloriibacteriota</taxon>
    </lineage>
</organism>
<dbReference type="Pfam" id="PF03764">
    <property type="entry name" value="EFG_IV"/>
    <property type="match status" value="1"/>
</dbReference>
<dbReference type="InterPro" id="IPR031157">
    <property type="entry name" value="G_TR_CS"/>
</dbReference>
<gene>
    <name evidence="6" type="primary">fusA</name>
    <name evidence="9" type="ORF">A2W52_04090</name>
</gene>
<dbReference type="SUPFAM" id="SSF50447">
    <property type="entry name" value="Translation proteins"/>
    <property type="match status" value="1"/>
</dbReference>
<keyword evidence="3 6" id="KW-0251">Elongation factor</keyword>
<dbReference type="Proteomes" id="UP000176493">
    <property type="component" value="Unassembled WGS sequence"/>
</dbReference>
<dbReference type="InterPro" id="IPR041095">
    <property type="entry name" value="EFG_II"/>
</dbReference>
<dbReference type="Pfam" id="PF00679">
    <property type="entry name" value="EFG_C"/>
    <property type="match status" value="1"/>
</dbReference>